<name>A0A7X6L2I0_9NOCA</name>
<dbReference type="RefSeq" id="WP_062976263.1">
    <property type="nucleotide sequence ID" value="NZ_JAAXOS010000004.1"/>
</dbReference>
<evidence type="ECO:0000313" key="2">
    <source>
        <dbReference type="Proteomes" id="UP000540698"/>
    </source>
</evidence>
<proteinExistence type="predicted"/>
<dbReference type="AlphaFoldDB" id="A0A7X6L2I0"/>
<organism evidence="1 2">
    <name type="scientific">Nocardia gamkensis</name>
    <dbReference type="NCBI Taxonomy" id="352869"/>
    <lineage>
        <taxon>Bacteria</taxon>
        <taxon>Bacillati</taxon>
        <taxon>Actinomycetota</taxon>
        <taxon>Actinomycetes</taxon>
        <taxon>Mycobacteriales</taxon>
        <taxon>Nocardiaceae</taxon>
        <taxon>Nocardia</taxon>
    </lineage>
</organism>
<sequence>MDAAPFGSPAAGAYQPATERLAMDLPACWDDEDARKLALAPSDGARFLHHADGSWELIGDDGWPVNPQDLEADVLAAIAVVTYAPIDIEPISLGDNEIR</sequence>
<protein>
    <submittedName>
        <fullName evidence="1">Uncharacterized protein</fullName>
    </submittedName>
</protein>
<dbReference type="Proteomes" id="UP000540698">
    <property type="component" value="Unassembled WGS sequence"/>
</dbReference>
<gene>
    <name evidence="1" type="ORF">HGB38_10140</name>
</gene>
<accession>A0A7X6L2I0</accession>
<reference evidence="1 2" key="1">
    <citation type="submission" date="2020-04" db="EMBL/GenBank/DDBJ databases">
        <title>MicrobeNet Type strains.</title>
        <authorList>
            <person name="Nicholson A.C."/>
        </authorList>
    </citation>
    <scope>NUCLEOTIDE SEQUENCE [LARGE SCALE GENOMIC DNA]</scope>
    <source>
        <strain evidence="1 2">DSM 44956</strain>
    </source>
</reference>
<keyword evidence="2" id="KW-1185">Reference proteome</keyword>
<dbReference type="EMBL" id="JAAXOS010000004">
    <property type="protein sequence ID" value="NKY26577.1"/>
    <property type="molecule type" value="Genomic_DNA"/>
</dbReference>
<comment type="caution">
    <text evidence="1">The sequence shown here is derived from an EMBL/GenBank/DDBJ whole genome shotgun (WGS) entry which is preliminary data.</text>
</comment>
<evidence type="ECO:0000313" key="1">
    <source>
        <dbReference type="EMBL" id="NKY26577.1"/>
    </source>
</evidence>